<reference evidence="1" key="1">
    <citation type="journal article" date="2014" name="Int. J. Syst. Evol. Microbiol.">
        <title>Complete genome sequence of Corynebacterium casei LMG S-19264T (=DSM 44701T), isolated from a smear-ripened cheese.</title>
        <authorList>
            <consortium name="US DOE Joint Genome Institute (JGI-PGF)"/>
            <person name="Walter F."/>
            <person name="Albersmeier A."/>
            <person name="Kalinowski J."/>
            <person name="Ruckert C."/>
        </authorList>
    </citation>
    <scope>NUCLEOTIDE SEQUENCE</scope>
    <source>
        <strain evidence="1">CGMCC 1.15533</strain>
    </source>
</reference>
<evidence type="ECO:0000313" key="1">
    <source>
        <dbReference type="EMBL" id="GGE29001.1"/>
    </source>
</evidence>
<dbReference type="EMBL" id="BMJN01000009">
    <property type="protein sequence ID" value="GGE29001.1"/>
    <property type="molecule type" value="Genomic_DNA"/>
</dbReference>
<name>A0A917EEJ4_9STRE</name>
<reference evidence="1" key="2">
    <citation type="submission" date="2020-09" db="EMBL/GenBank/DDBJ databases">
        <authorList>
            <person name="Sun Q."/>
            <person name="Zhou Y."/>
        </authorList>
    </citation>
    <scope>NUCLEOTIDE SEQUENCE</scope>
    <source>
        <strain evidence="1">CGMCC 1.15533</strain>
    </source>
</reference>
<sequence>MEKFENIEVYELEQVYGGDNYHSFLHTDTLWAKFEEWLTHPHGNPAPQPICYEYGPAYPAPVLPCR</sequence>
<organism evidence="1 2">
    <name type="scientific">Streptococcus himalayensis</name>
    <dbReference type="NCBI Taxonomy" id="1888195"/>
    <lineage>
        <taxon>Bacteria</taxon>
        <taxon>Bacillati</taxon>
        <taxon>Bacillota</taxon>
        <taxon>Bacilli</taxon>
        <taxon>Lactobacillales</taxon>
        <taxon>Streptococcaceae</taxon>
        <taxon>Streptococcus</taxon>
    </lineage>
</organism>
<protein>
    <submittedName>
        <fullName evidence="1">Uncharacterized protein</fullName>
    </submittedName>
</protein>
<dbReference type="RefSeq" id="WP_068991213.1">
    <property type="nucleotide sequence ID" value="NZ_BMJN01000009.1"/>
</dbReference>
<proteinExistence type="predicted"/>
<accession>A0A917EEJ4</accession>
<keyword evidence="2" id="KW-1185">Reference proteome</keyword>
<dbReference type="Proteomes" id="UP000660801">
    <property type="component" value="Unassembled WGS sequence"/>
</dbReference>
<gene>
    <name evidence="1" type="ORF">GCM10011510_07850</name>
</gene>
<comment type="caution">
    <text evidence="1">The sequence shown here is derived from an EMBL/GenBank/DDBJ whole genome shotgun (WGS) entry which is preliminary data.</text>
</comment>
<dbReference type="AlphaFoldDB" id="A0A917EEJ4"/>
<evidence type="ECO:0000313" key="2">
    <source>
        <dbReference type="Proteomes" id="UP000660801"/>
    </source>
</evidence>